<dbReference type="Gene3D" id="2.40.30.130">
    <property type="match status" value="1"/>
</dbReference>
<dbReference type="Pfam" id="PF01411">
    <property type="entry name" value="tRNA-synt_2c"/>
    <property type="match status" value="1"/>
</dbReference>
<evidence type="ECO:0000256" key="6">
    <source>
        <dbReference type="ARBA" id="ARBA00022598"/>
    </source>
</evidence>
<dbReference type="InterPro" id="IPR023033">
    <property type="entry name" value="Ala_tRNA_ligase_euk/bac"/>
</dbReference>
<dbReference type="Gene3D" id="3.30.980.10">
    <property type="entry name" value="Threonyl-trna Synthetase, Chain A, domain 2"/>
    <property type="match status" value="1"/>
</dbReference>
<evidence type="ECO:0000256" key="5">
    <source>
        <dbReference type="ARBA" id="ARBA00022555"/>
    </source>
</evidence>
<organism evidence="14">
    <name type="scientific">freshwater metagenome</name>
    <dbReference type="NCBI Taxonomy" id="449393"/>
    <lineage>
        <taxon>unclassified sequences</taxon>
        <taxon>metagenomes</taxon>
        <taxon>ecological metagenomes</taxon>
    </lineage>
</organism>
<dbReference type="PANTHER" id="PTHR11777:SF9">
    <property type="entry name" value="ALANINE--TRNA LIGASE, CYTOPLASMIC"/>
    <property type="match status" value="1"/>
</dbReference>
<dbReference type="PANTHER" id="PTHR11777">
    <property type="entry name" value="ALANYL-TRNA SYNTHETASE"/>
    <property type="match status" value="1"/>
</dbReference>
<dbReference type="InterPro" id="IPR045864">
    <property type="entry name" value="aa-tRNA-synth_II/BPL/LPL"/>
</dbReference>
<name>A0A6J6R8M7_9ZZZZ</name>
<dbReference type="SUPFAM" id="SSF55681">
    <property type="entry name" value="Class II aaRS and biotin synthetases"/>
    <property type="match status" value="1"/>
</dbReference>
<dbReference type="InterPro" id="IPR009000">
    <property type="entry name" value="Transl_B-barrel_sf"/>
</dbReference>
<dbReference type="GO" id="GO:0005524">
    <property type="term" value="F:ATP binding"/>
    <property type="evidence" value="ECO:0007669"/>
    <property type="project" value="UniProtKB-KW"/>
</dbReference>
<evidence type="ECO:0000256" key="11">
    <source>
        <dbReference type="ARBA" id="ARBA00023146"/>
    </source>
</evidence>
<dbReference type="FunFam" id="3.30.980.10:FF:000004">
    <property type="entry name" value="Alanine--tRNA ligase, cytoplasmic"/>
    <property type="match status" value="1"/>
</dbReference>
<dbReference type="InterPro" id="IPR018162">
    <property type="entry name" value="Ala-tRNA-ligase_IIc_anticod-bd"/>
</dbReference>
<evidence type="ECO:0000256" key="4">
    <source>
        <dbReference type="ARBA" id="ARBA00017959"/>
    </source>
</evidence>
<dbReference type="SMART" id="SM00863">
    <property type="entry name" value="tRNA_SAD"/>
    <property type="match status" value="1"/>
</dbReference>
<gene>
    <name evidence="14" type="ORF">UFOPK2683_00423</name>
</gene>
<dbReference type="Gene3D" id="6.10.250.550">
    <property type="match status" value="1"/>
</dbReference>
<dbReference type="GO" id="GO:0002161">
    <property type="term" value="F:aminoacyl-tRNA deacylase activity"/>
    <property type="evidence" value="ECO:0007669"/>
    <property type="project" value="TreeGrafter"/>
</dbReference>
<dbReference type="InterPro" id="IPR018165">
    <property type="entry name" value="Ala-tRNA-synth_IIc_core"/>
</dbReference>
<accession>A0A6J6R8M7</accession>
<keyword evidence="6" id="KW-0436">Ligase</keyword>
<evidence type="ECO:0000256" key="8">
    <source>
        <dbReference type="ARBA" id="ARBA00022840"/>
    </source>
</evidence>
<dbReference type="GO" id="GO:0000049">
    <property type="term" value="F:tRNA binding"/>
    <property type="evidence" value="ECO:0007669"/>
    <property type="project" value="UniProtKB-KW"/>
</dbReference>
<dbReference type="InterPro" id="IPR012947">
    <property type="entry name" value="tRNA_SAD"/>
</dbReference>
<evidence type="ECO:0000256" key="10">
    <source>
        <dbReference type="ARBA" id="ARBA00022917"/>
    </source>
</evidence>
<feature type="coiled-coil region" evidence="12">
    <location>
        <begin position="731"/>
        <end position="758"/>
    </location>
</feature>
<protein>
    <recommendedName>
        <fullName evidence="4">Alanine--tRNA ligase</fullName>
        <ecNumber evidence="3">6.1.1.7</ecNumber>
    </recommendedName>
</protein>
<dbReference type="HAMAP" id="MF_00036_B">
    <property type="entry name" value="Ala_tRNA_synth_B"/>
    <property type="match status" value="1"/>
</dbReference>
<comment type="similarity">
    <text evidence="2">Belongs to the class-II aminoacyl-tRNA synthetase family.</text>
</comment>
<dbReference type="NCBIfam" id="TIGR00344">
    <property type="entry name" value="alaS"/>
    <property type="match status" value="1"/>
</dbReference>
<dbReference type="InterPro" id="IPR050058">
    <property type="entry name" value="Ala-tRNA_ligase"/>
</dbReference>
<evidence type="ECO:0000256" key="2">
    <source>
        <dbReference type="ARBA" id="ARBA00008226"/>
    </source>
</evidence>
<dbReference type="InterPro" id="IPR002318">
    <property type="entry name" value="Ala-tRNA-lgiase_IIc"/>
</dbReference>
<proteinExistence type="inferred from homology"/>
<comment type="cofactor">
    <cofactor evidence="1">
        <name>Zn(2+)</name>
        <dbReference type="ChEBI" id="CHEBI:29105"/>
    </cofactor>
</comment>
<dbReference type="Gene3D" id="3.30.930.10">
    <property type="entry name" value="Bira Bifunctional Protein, Domain 2"/>
    <property type="match status" value="1"/>
</dbReference>
<dbReference type="AlphaFoldDB" id="A0A6J6R8M7"/>
<dbReference type="SUPFAM" id="SSF101353">
    <property type="entry name" value="Putative anticodon-binding domain of alanyl-tRNA synthetase (AlaRS)"/>
    <property type="match status" value="1"/>
</dbReference>
<keyword evidence="9" id="KW-0694">RNA-binding</keyword>
<dbReference type="Pfam" id="PF07973">
    <property type="entry name" value="tRNA_SAD"/>
    <property type="match status" value="1"/>
</dbReference>
<dbReference type="Gene3D" id="3.30.54.20">
    <property type="match status" value="1"/>
</dbReference>
<keyword evidence="5" id="KW-0820">tRNA-binding</keyword>
<evidence type="ECO:0000256" key="9">
    <source>
        <dbReference type="ARBA" id="ARBA00022884"/>
    </source>
</evidence>
<dbReference type="GO" id="GO:0004813">
    <property type="term" value="F:alanine-tRNA ligase activity"/>
    <property type="evidence" value="ECO:0007669"/>
    <property type="project" value="UniProtKB-EC"/>
</dbReference>
<evidence type="ECO:0000259" key="13">
    <source>
        <dbReference type="PROSITE" id="PS50860"/>
    </source>
</evidence>
<dbReference type="GO" id="GO:0005829">
    <property type="term" value="C:cytosol"/>
    <property type="evidence" value="ECO:0007669"/>
    <property type="project" value="TreeGrafter"/>
</dbReference>
<evidence type="ECO:0000256" key="3">
    <source>
        <dbReference type="ARBA" id="ARBA00013168"/>
    </source>
</evidence>
<dbReference type="EC" id="6.1.1.7" evidence="3"/>
<dbReference type="PROSITE" id="PS50860">
    <property type="entry name" value="AA_TRNA_LIGASE_II_ALA"/>
    <property type="match status" value="1"/>
</dbReference>
<dbReference type="CDD" id="cd00673">
    <property type="entry name" value="AlaRS_core"/>
    <property type="match status" value="1"/>
</dbReference>
<dbReference type="FunFam" id="3.30.930.10:FF:000004">
    <property type="entry name" value="Alanine--tRNA ligase"/>
    <property type="match status" value="1"/>
</dbReference>
<keyword evidence="8" id="KW-0067">ATP-binding</keyword>
<evidence type="ECO:0000256" key="12">
    <source>
        <dbReference type="SAM" id="Coils"/>
    </source>
</evidence>
<keyword evidence="11" id="KW-0030">Aminoacyl-tRNA synthetase</keyword>
<dbReference type="SUPFAM" id="SSF50447">
    <property type="entry name" value="Translation proteins"/>
    <property type="match status" value="1"/>
</dbReference>
<keyword evidence="12" id="KW-0175">Coiled coil</keyword>
<dbReference type="Gene3D" id="3.10.310.40">
    <property type="match status" value="1"/>
</dbReference>
<evidence type="ECO:0000256" key="7">
    <source>
        <dbReference type="ARBA" id="ARBA00022741"/>
    </source>
</evidence>
<evidence type="ECO:0000256" key="1">
    <source>
        <dbReference type="ARBA" id="ARBA00001947"/>
    </source>
</evidence>
<dbReference type="GO" id="GO:0006419">
    <property type="term" value="P:alanyl-tRNA aminoacylation"/>
    <property type="evidence" value="ECO:0007669"/>
    <property type="project" value="InterPro"/>
</dbReference>
<feature type="domain" description="Alanyl-transfer RNA synthetases family profile" evidence="13">
    <location>
        <begin position="4"/>
        <end position="708"/>
    </location>
</feature>
<keyword evidence="10" id="KW-0648">Protein biosynthesis</keyword>
<dbReference type="EMBL" id="CAEZYK010000015">
    <property type="protein sequence ID" value="CAB4718313.1"/>
    <property type="molecule type" value="Genomic_DNA"/>
</dbReference>
<sequence>MTPRNSDEVRAEFLSFFAERGHSVVPSASLIPHDPSVLFTVAGMVPFKPYFVGDEIAPWARAVSVQRCVRAGGKHNDLDDIGRTNRHFSFFEMLGNFSFGDYFKREAIIWAWELVTEGFGLDRERLWVTVHTSDDEAANIWRNEVGLDADRIHRLGDDNFWRMADTGPCGPSSEIFWDLGDEFGAGGGPGVGSDDRFVEIWNLVFMEFDQRSDGQVALPKPSIDTGAGLERLLMALQGVNSIFDIDVFQPLVRAAETASGVAYGNSIQSDISLRILAEHSRAMTFLISDGVVPSNEDRGYVLRRIIRRAVRHAYLLGSRGPVTPELVRATVGVMGSAYPEIVEKSDFIIQSVEREEDRFRQTLERGVDMLEDLSAKGDISGADAFFMHDTLGFPIDLTREIAGEQKRNVDLDGFANLMAEQRERGVESRNANKSRISAPLDLYRSLLESNGPTDFIGRRSDSADEALVQALIVDGISVDSCASGDVDIVLNQTPFYAEAGGQVGDVGRIASPSGLAGLVVDTTYGIPGLIVHHGELTSGKVSVGDTLTATIDSSRRDRIRRNHTATHILHWALREVLGSDVHQAGSLVAPERLRFDFNYHEALSVDQLNRIEEMANLEVIGDARVRHYETTKEEAETLGALAFFGDKYGDIVRVLEAGDKSIELCGGTHVHALGFIGPIKIVSEGSIGANLRRIEAVTGVDALSFISSEERVLQDIASSLKVAPSDLGDRVARLVDEVKELRREVSKSQASIALIEANELAALAQEQFLVLRRDGLANDDLRRLAVATLAAMESGIVGLIGLTPDGTKGAIAVAISPDLIAKGVSAYELANESAQILGGGTGRQADVAVGGGPQVDGIDAAVTSLLKAVTTAKGK</sequence>
<keyword evidence="7" id="KW-0547">Nucleotide-binding</keyword>
<dbReference type="InterPro" id="IPR018163">
    <property type="entry name" value="Thr/Ala-tRNA-synth_IIc_edit"/>
</dbReference>
<evidence type="ECO:0000313" key="14">
    <source>
        <dbReference type="EMBL" id="CAB4718313.1"/>
    </source>
</evidence>
<dbReference type="SUPFAM" id="SSF55186">
    <property type="entry name" value="ThrRS/AlaRS common domain"/>
    <property type="match status" value="1"/>
</dbReference>
<dbReference type="InterPro" id="IPR018164">
    <property type="entry name" value="Ala-tRNA-synth_IIc_N"/>
</dbReference>
<dbReference type="PRINTS" id="PR00980">
    <property type="entry name" value="TRNASYNTHALA"/>
</dbReference>
<reference evidence="14" key="1">
    <citation type="submission" date="2020-05" db="EMBL/GenBank/DDBJ databases">
        <authorList>
            <person name="Chiriac C."/>
            <person name="Salcher M."/>
            <person name="Ghai R."/>
            <person name="Kavagutti S V."/>
        </authorList>
    </citation>
    <scope>NUCLEOTIDE SEQUENCE</scope>
</reference>